<organism evidence="2 3">
    <name type="scientific">Claviceps purpurea (strain 20.1)</name>
    <name type="common">Ergot fungus</name>
    <name type="synonym">Sphacelia segetum</name>
    <dbReference type="NCBI Taxonomy" id="1111077"/>
    <lineage>
        <taxon>Eukaryota</taxon>
        <taxon>Fungi</taxon>
        <taxon>Dikarya</taxon>
        <taxon>Ascomycota</taxon>
        <taxon>Pezizomycotina</taxon>
        <taxon>Sordariomycetes</taxon>
        <taxon>Hypocreomycetidae</taxon>
        <taxon>Hypocreales</taxon>
        <taxon>Clavicipitaceae</taxon>
        <taxon>Claviceps</taxon>
    </lineage>
</organism>
<dbReference type="HOGENOM" id="CLU_2704616_0_0_1"/>
<evidence type="ECO:0000256" key="1">
    <source>
        <dbReference type="SAM" id="MobiDB-lite"/>
    </source>
</evidence>
<sequence>MLNLMPAIDTDVKSKRCMQDYDMHDATTPSSAVSEGRRYSGQSFPEKEVFRQSYRARLPTGDVPGHSSTHPAI</sequence>
<proteinExistence type="predicted"/>
<evidence type="ECO:0000313" key="2">
    <source>
        <dbReference type="EMBL" id="CCE27866.1"/>
    </source>
</evidence>
<comment type="caution">
    <text evidence="2">The sequence shown here is derived from an EMBL/GenBank/DDBJ whole genome shotgun (WGS) entry which is preliminary data.</text>
</comment>
<feature type="region of interest" description="Disordered" evidence="1">
    <location>
        <begin position="50"/>
        <end position="73"/>
    </location>
</feature>
<feature type="region of interest" description="Disordered" evidence="1">
    <location>
        <begin position="26"/>
        <end position="45"/>
    </location>
</feature>
<protein>
    <submittedName>
        <fullName evidence="2">Uncharacterized protein</fullName>
    </submittedName>
</protein>
<dbReference type="Proteomes" id="UP000016801">
    <property type="component" value="Unassembled WGS sequence"/>
</dbReference>
<name>M1VZ71_CLAP2</name>
<dbReference type="VEuPathDB" id="FungiDB:CPUR_01340"/>
<dbReference type="AlphaFoldDB" id="M1VZ71"/>
<dbReference type="EMBL" id="CAGA01000006">
    <property type="protein sequence ID" value="CCE27866.1"/>
    <property type="molecule type" value="Genomic_DNA"/>
</dbReference>
<gene>
    <name evidence="2" type="ORF">CPUR_01340</name>
</gene>
<reference evidence="2 3" key="1">
    <citation type="journal article" date="2013" name="PLoS Genet.">
        <title>Plant-symbiotic fungi as chemical engineers: Multi-genome analysis of the Clavicipitaceae reveals dynamics of alkaloid loci.</title>
        <authorList>
            <person name="Schardl C.L."/>
            <person name="Young C.A."/>
            <person name="Hesse U."/>
            <person name="Amyotte S.G."/>
            <person name="Andreeva K."/>
            <person name="Calie P.J."/>
            <person name="Fleetwood D.J."/>
            <person name="Haws D.C."/>
            <person name="Moore N."/>
            <person name="Oeser B."/>
            <person name="Panaccione D.G."/>
            <person name="Schweri K.K."/>
            <person name="Voisey C.R."/>
            <person name="Farman M.L."/>
            <person name="Jaromczyk J.W."/>
            <person name="Roe B.A."/>
            <person name="O'Sullivan D.M."/>
            <person name="Scott B."/>
            <person name="Tudzynski P."/>
            <person name="An Z."/>
            <person name="Arnaoudova E.G."/>
            <person name="Bullock C.T."/>
            <person name="Charlton N.D."/>
            <person name="Chen L."/>
            <person name="Cox M."/>
            <person name="Dinkins R.D."/>
            <person name="Florea S."/>
            <person name="Glenn A.E."/>
            <person name="Gordon A."/>
            <person name="Gueldener U."/>
            <person name="Harris D.R."/>
            <person name="Hollin W."/>
            <person name="Jaromczyk J."/>
            <person name="Johnson R.D."/>
            <person name="Khan A.K."/>
            <person name="Leistner E."/>
            <person name="Leuchtmann A."/>
            <person name="Li C."/>
            <person name="Liu J."/>
            <person name="Liu J."/>
            <person name="Liu M."/>
            <person name="Mace W."/>
            <person name="Machado C."/>
            <person name="Nagabhyru P."/>
            <person name="Pan J."/>
            <person name="Schmid J."/>
            <person name="Sugawara K."/>
            <person name="Steiner U."/>
            <person name="Takach J.E."/>
            <person name="Tanaka E."/>
            <person name="Webb J.S."/>
            <person name="Wilson E.V."/>
            <person name="Wiseman J.L."/>
            <person name="Yoshida R."/>
            <person name="Zeng Z."/>
        </authorList>
    </citation>
    <scope>NUCLEOTIDE SEQUENCE [LARGE SCALE GENOMIC DNA]</scope>
    <source>
        <strain evidence="2 3">20.1</strain>
    </source>
</reference>
<keyword evidence="3" id="KW-1185">Reference proteome</keyword>
<evidence type="ECO:0000313" key="3">
    <source>
        <dbReference type="Proteomes" id="UP000016801"/>
    </source>
</evidence>
<accession>M1VZ71</accession>